<dbReference type="Proteomes" id="UP000298061">
    <property type="component" value="Unassembled WGS sequence"/>
</dbReference>
<dbReference type="InterPro" id="IPR011545">
    <property type="entry name" value="DEAD/DEAH_box_helicase_dom"/>
</dbReference>
<evidence type="ECO:0000313" key="6">
    <source>
        <dbReference type="EMBL" id="TFY73162.1"/>
    </source>
</evidence>
<dbReference type="PANTHER" id="PTHR12131">
    <property type="entry name" value="ATP-DEPENDENT RNA AND DNA HELICASE"/>
    <property type="match status" value="1"/>
</dbReference>
<proteinExistence type="predicted"/>
<evidence type="ECO:0000256" key="1">
    <source>
        <dbReference type="ARBA" id="ARBA00022741"/>
    </source>
</evidence>
<dbReference type="PROSITE" id="PS51192">
    <property type="entry name" value="HELICASE_ATP_BIND_1"/>
    <property type="match status" value="1"/>
</dbReference>
<evidence type="ECO:0000256" key="3">
    <source>
        <dbReference type="ARBA" id="ARBA00022806"/>
    </source>
</evidence>
<evidence type="ECO:0000259" key="5">
    <source>
        <dbReference type="PROSITE" id="PS51192"/>
    </source>
</evidence>
<dbReference type="GO" id="GO:0016787">
    <property type="term" value="F:hydrolase activity"/>
    <property type="evidence" value="ECO:0007669"/>
    <property type="project" value="UniProtKB-KW"/>
</dbReference>
<dbReference type="InterPro" id="IPR027417">
    <property type="entry name" value="P-loop_NTPase"/>
</dbReference>
<organism evidence="6 7">
    <name type="scientific">Hericium alpestre</name>
    <dbReference type="NCBI Taxonomy" id="135208"/>
    <lineage>
        <taxon>Eukaryota</taxon>
        <taxon>Fungi</taxon>
        <taxon>Dikarya</taxon>
        <taxon>Basidiomycota</taxon>
        <taxon>Agaricomycotina</taxon>
        <taxon>Agaricomycetes</taxon>
        <taxon>Russulales</taxon>
        <taxon>Hericiaceae</taxon>
        <taxon>Hericium</taxon>
    </lineage>
</organism>
<keyword evidence="4" id="KW-0067">ATP-binding</keyword>
<protein>
    <recommendedName>
        <fullName evidence="5">Helicase ATP-binding domain-containing protein</fullName>
    </recommendedName>
</protein>
<dbReference type="Gene3D" id="3.40.50.300">
    <property type="entry name" value="P-loop containing nucleotide triphosphate hydrolases"/>
    <property type="match status" value="1"/>
</dbReference>
<feature type="domain" description="Helicase ATP-binding" evidence="5">
    <location>
        <begin position="107"/>
        <end position="184"/>
    </location>
</feature>
<keyword evidence="1" id="KW-0547">Nucleotide-binding</keyword>
<keyword evidence="3" id="KW-0347">Helicase</keyword>
<dbReference type="InterPro" id="IPR014001">
    <property type="entry name" value="Helicase_ATP-bd"/>
</dbReference>
<evidence type="ECO:0000313" key="7">
    <source>
        <dbReference type="Proteomes" id="UP000298061"/>
    </source>
</evidence>
<dbReference type="AlphaFoldDB" id="A0A4Y9ZEZ3"/>
<accession>A0A4Y9ZEZ3</accession>
<dbReference type="SUPFAM" id="SSF52540">
    <property type="entry name" value="P-loop containing nucleoside triphosphate hydrolases"/>
    <property type="match status" value="1"/>
</dbReference>
<dbReference type="GO" id="GO:0005524">
    <property type="term" value="F:ATP binding"/>
    <property type="evidence" value="ECO:0007669"/>
    <property type="project" value="UniProtKB-KW"/>
</dbReference>
<evidence type="ECO:0000256" key="4">
    <source>
        <dbReference type="ARBA" id="ARBA00022840"/>
    </source>
</evidence>
<keyword evidence="7" id="KW-1185">Reference proteome</keyword>
<dbReference type="STRING" id="135208.A0A4Y9ZEZ3"/>
<dbReference type="PANTHER" id="PTHR12131:SF7">
    <property type="entry name" value="EXOSOME RNA HELICASE MTR4"/>
    <property type="match status" value="1"/>
</dbReference>
<dbReference type="OrthoDB" id="64767at2759"/>
<reference evidence="6 7" key="1">
    <citation type="submission" date="2019-02" db="EMBL/GenBank/DDBJ databases">
        <title>Genome sequencing of the rare red list fungi Hericium alpestre (H. flagellum).</title>
        <authorList>
            <person name="Buettner E."/>
            <person name="Kellner H."/>
        </authorList>
    </citation>
    <scope>NUCLEOTIDE SEQUENCE [LARGE SCALE GENOMIC DNA]</scope>
    <source>
        <strain evidence="6 7">DSM 108284</strain>
    </source>
</reference>
<keyword evidence="2" id="KW-0378">Hydrolase</keyword>
<dbReference type="InterPro" id="IPR050699">
    <property type="entry name" value="RNA-DNA_Helicase"/>
</dbReference>
<feature type="non-terminal residue" evidence="6">
    <location>
        <position position="184"/>
    </location>
</feature>
<dbReference type="GO" id="GO:0004386">
    <property type="term" value="F:helicase activity"/>
    <property type="evidence" value="ECO:0007669"/>
    <property type="project" value="UniProtKB-KW"/>
</dbReference>
<name>A0A4Y9ZEZ3_9AGAM</name>
<dbReference type="GO" id="GO:0005634">
    <property type="term" value="C:nucleus"/>
    <property type="evidence" value="ECO:0007669"/>
    <property type="project" value="TreeGrafter"/>
</dbReference>
<evidence type="ECO:0000256" key="2">
    <source>
        <dbReference type="ARBA" id="ARBA00022801"/>
    </source>
</evidence>
<dbReference type="Pfam" id="PF00270">
    <property type="entry name" value="DEAD"/>
    <property type="match status" value="1"/>
</dbReference>
<dbReference type="GO" id="GO:0000460">
    <property type="term" value="P:maturation of 5.8S rRNA"/>
    <property type="evidence" value="ECO:0007669"/>
    <property type="project" value="TreeGrafter"/>
</dbReference>
<comment type="caution">
    <text evidence="6">The sequence shown here is derived from an EMBL/GenBank/DDBJ whole genome shotgun (WGS) entry which is preliminary data.</text>
</comment>
<dbReference type="EMBL" id="SFCI01003222">
    <property type="protein sequence ID" value="TFY73162.1"/>
    <property type="molecule type" value="Genomic_DNA"/>
</dbReference>
<dbReference type="GO" id="GO:0003676">
    <property type="term" value="F:nucleic acid binding"/>
    <property type="evidence" value="ECO:0007669"/>
    <property type="project" value="InterPro"/>
</dbReference>
<sequence>MPPGYLSESLAVPEDRPSIKKICAESSHKSALIDEFETEAKQEVVGSAGLTGSVETVGTRLELKHQIRHQVAVPPGYGYVPIFQHVPPAKPARQFKFALDPFQQVSIYAIQRNESVLVSAHTSAGKTVVAEYAIAQALQNRQRVIYTSPIKALSNQKFRELEAEFGDVGLMTGDVTRNLSASCL</sequence>
<gene>
    <name evidence="6" type="ORF">EWM64_g10850</name>
</gene>